<accession>A0A1H0LXC7</accession>
<feature type="domain" description="Amidohydrolase-related" evidence="2">
    <location>
        <begin position="11"/>
        <end position="302"/>
    </location>
</feature>
<dbReference type="OrthoDB" id="9787654at2"/>
<evidence type="ECO:0000313" key="3">
    <source>
        <dbReference type="EMBL" id="SDO72787.1"/>
    </source>
</evidence>
<dbReference type="InterPro" id="IPR032466">
    <property type="entry name" value="Metal_Hydrolase"/>
</dbReference>
<dbReference type="PANTHER" id="PTHR43569:SF1">
    <property type="entry name" value="BLL3371 PROTEIN"/>
    <property type="match status" value="1"/>
</dbReference>
<dbReference type="Pfam" id="PF04909">
    <property type="entry name" value="Amidohydro_2"/>
    <property type="match status" value="1"/>
</dbReference>
<dbReference type="STRING" id="1166073.SAMN05192530_11198"/>
<evidence type="ECO:0000313" key="4">
    <source>
        <dbReference type="Proteomes" id="UP000198793"/>
    </source>
</evidence>
<dbReference type="SUPFAM" id="SSF51556">
    <property type="entry name" value="Metallo-dependent hydrolases"/>
    <property type="match status" value="1"/>
</dbReference>
<dbReference type="InterPro" id="IPR052350">
    <property type="entry name" value="Metallo-dep_Lactonases"/>
</dbReference>
<dbReference type="GO" id="GO:0016787">
    <property type="term" value="F:hydrolase activity"/>
    <property type="evidence" value="ECO:0007669"/>
    <property type="project" value="UniProtKB-KW"/>
</dbReference>
<dbReference type="Gene3D" id="3.20.20.140">
    <property type="entry name" value="Metal-dependent hydrolases"/>
    <property type="match status" value="1"/>
</dbReference>
<reference evidence="3 4" key="1">
    <citation type="submission" date="2016-10" db="EMBL/GenBank/DDBJ databases">
        <authorList>
            <person name="de Groot N.N."/>
        </authorList>
    </citation>
    <scope>NUCLEOTIDE SEQUENCE [LARGE SCALE GENOMIC DNA]</scope>
    <source>
        <strain evidence="4">L7-484,KACC 16230,DSM 25025</strain>
    </source>
</reference>
<organism evidence="3 4">
    <name type="scientific">Aureimonas jatrophae</name>
    <dbReference type="NCBI Taxonomy" id="1166073"/>
    <lineage>
        <taxon>Bacteria</taxon>
        <taxon>Pseudomonadati</taxon>
        <taxon>Pseudomonadota</taxon>
        <taxon>Alphaproteobacteria</taxon>
        <taxon>Hyphomicrobiales</taxon>
        <taxon>Aurantimonadaceae</taxon>
        <taxon>Aureimonas</taxon>
    </lineage>
</organism>
<dbReference type="EMBL" id="FNIT01000011">
    <property type="protein sequence ID" value="SDO72787.1"/>
    <property type="molecule type" value="Genomic_DNA"/>
</dbReference>
<dbReference type="InterPro" id="IPR006680">
    <property type="entry name" value="Amidohydro-rel"/>
</dbReference>
<proteinExistence type="inferred from homology"/>
<dbReference type="PANTHER" id="PTHR43569">
    <property type="entry name" value="AMIDOHYDROLASE"/>
    <property type="match status" value="1"/>
</dbReference>
<keyword evidence="4" id="KW-1185">Reference proteome</keyword>
<evidence type="ECO:0000256" key="1">
    <source>
        <dbReference type="ARBA" id="ARBA00038310"/>
    </source>
</evidence>
<comment type="similarity">
    <text evidence="1">Belongs to the metallo-dependent hydrolases superfamily.</text>
</comment>
<sequence>MSAPLYDGPVIDAHHHVWEPERGTYPWLRPEAAIPFRYGDYTAIKRRYLPPEFRADAAGVPLAATVYMEAEWDPADPLGETAYVHDVAKHFDLPNAIVAQAWLDREDAAEVIAKQASFPLVRSVRHKPEGARSPEEARAGVRTLMSDERWRRGYAELARYRLHFDLQTPWWNLTEGAELARDFPETTIIVNHAGVPGDREPETLRGWRAGMEALSRHENVVVKVSGIGERDHPWTVERNREVVETILDLFGGGRAMFGSNFPVDGLCASYRTIFDGIRRIAATRSAADQHDLFFETARRVYRPLKGGVPLPRMGDTA</sequence>
<gene>
    <name evidence="3" type="ORF">SAMN05192530_11198</name>
</gene>
<evidence type="ECO:0000259" key="2">
    <source>
        <dbReference type="Pfam" id="PF04909"/>
    </source>
</evidence>
<name>A0A1H0LXC7_9HYPH</name>
<dbReference type="RefSeq" id="WP_090676463.1">
    <property type="nucleotide sequence ID" value="NZ_FNIT01000011.1"/>
</dbReference>
<dbReference type="AlphaFoldDB" id="A0A1H0LXC7"/>
<dbReference type="Proteomes" id="UP000198793">
    <property type="component" value="Unassembled WGS sequence"/>
</dbReference>
<keyword evidence="3" id="KW-0378">Hydrolase</keyword>
<protein>
    <submittedName>
        <fullName evidence="3">Predicted metal-dependent hydrolase, TIM-barrel fold</fullName>
    </submittedName>
</protein>